<dbReference type="Proteomes" id="UP001515500">
    <property type="component" value="Chromosome 7"/>
</dbReference>
<dbReference type="SUPFAM" id="SSF101148">
    <property type="entry name" value="Plant invertase/pectin methylesterase inhibitor"/>
    <property type="match status" value="1"/>
</dbReference>
<evidence type="ECO:0000313" key="3">
    <source>
        <dbReference type="Proteomes" id="UP001515500"/>
    </source>
</evidence>
<gene>
    <name evidence="4" type="primary">LOC120264723</name>
</gene>
<protein>
    <submittedName>
        <fullName evidence="4">Pectinesterase/pectinesterase inhibitor 28</fullName>
    </submittedName>
</protein>
<dbReference type="CDD" id="cd15798">
    <property type="entry name" value="PMEI-like_3"/>
    <property type="match status" value="1"/>
</dbReference>
<keyword evidence="3" id="KW-1185">Reference proteome</keyword>
<dbReference type="Gene3D" id="1.20.140.40">
    <property type="entry name" value="Invertase/pectin methylesterase inhibitor family protein"/>
    <property type="match status" value="1"/>
</dbReference>
<feature type="transmembrane region" description="Helical" evidence="1">
    <location>
        <begin position="7"/>
        <end position="27"/>
    </location>
</feature>
<evidence type="ECO:0000313" key="4">
    <source>
        <dbReference type="RefSeq" id="XP_039128477.1"/>
    </source>
</evidence>
<accession>A0AB40BM04</accession>
<dbReference type="Pfam" id="PF04043">
    <property type="entry name" value="PMEI"/>
    <property type="match status" value="1"/>
</dbReference>
<dbReference type="InterPro" id="IPR006501">
    <property type="entry name" value="Pectinesterase_inhib_dom"/>
</dbReference>
<dbReference type="InterPro" id="IPR035513">
    <property type="entry name" value="Invertase/methylesterase_inhib"/>
</dbReference>
<keyword evidence="1" id="KW-0472">Membrane</keyword>
<dbReference type="RefSeq" id="XP_039128477.1">
    <property type="nucleotide sequence ID" value="XM_039272543.1"/>
</dbReference>
<dbReference type="GeneID" id="120264723"/>
<organism evidence="3 4">
    <name type="scientific">Dioscorea cayennensis subsp. rotundata</name>
    <name type="common">White Guinea yam</name>
    <name type="synonym">Dioscorea rotundata</name>
    <dbReference type="NCBI Taxonomy" id="55577"/>
    <lineage>
        <taxon>Eukaryota</taxon>
        <taxon>Viridiplantae</taxon>
        <taxon>Streptophyta</taxon>
        <taxon>Embryophyta</taxon>
        <taxon>Tracheophyta</taxon>
        <taxon>Spermatophyta</taxon>
        <taxon>Magnoliopsida</taxon>
        <taxon>Liliopsida</taxon>
        <taxon>Dioscoreales</taxon>
        <taxon>Dioscoreaceae</taxon>
        <taxon>Dioscorea</taxon>
    </lineage>
</organism>
<feature type="domain" description="Pectinesterase inhibitor" evidence="2">
    <location>
        <begin position="49"/>
        <end position="201"/>
    </location>
</feature>
<proteinExistence type="predicted"/>
<dbReference type="AlphaFoldDB" id="A0AB40BM04"/>
<keyword evidence="1" id="KW-0812">Transmembrane</keyword>
<dbReference type="NCBIfam" id="TIGR01614">
    <property type="entry name" value="PME_inhib"/>
    <property type="match status" value="1"/>
</dbReference>
<dbReference type="PANTHER" id="PTHR31707">
    <property type="entry name" value="PECTINESTERASE"/>
    <property type="match status" value="1"/>
</dbReference>
<evidence type="ECO:0000259" key="2">
    <source>
        <dbReference type="SMART" id="SM00856"/>
    </source>
</evidence>
<dbReference type="FunFam" id="1.20.140.40:FF:000001">
    <property type="entry name" value="Pectinesterase"/>
    <property type="match status" value="1"/>
</dbReference>
<evidence type="ECO:0000256" key="1">
    <source>
        <dbReference type="SAM" id="Phobius"/>
    </source>
</evidence>
<dbReference type="SMART" id="SM00856">
    <property type="entry name" value="PMEI"/>
    <property type="match status" value="1"/>
</dbReference>
<reference evidence="4" key="1">
    <citation type="submission" date="2025-08" db="UniProtKB">
        <authorList>
            <consortium name="RefSeq"/>
        </authorList>
    </citation>
    <scope>IDENTIFICATION</scope>
</reference>
<dbReference type="GO" id="GO:0004857">
    <property type="term" value="F:enzyme inhibitor activity"/>
    <property type="evidence" value="ECO:0007669"/>
    <property type="project" value="InterPro"/>
</dbReference>
<sequence length="265" mass="28545">MAKKKLAIIGGSVILLVAIVTVIVITLTDKNPNAPSPTASTNSSGQIKTSVKAIQNICHPTDYKQTCEETLTAAAGNITDPKELVKLAFQVTSDQIKQALNHSTLLLNAEKDPLSVGALKDCREVFGYAVQDLQDTIDRFSNFDASTIDNMVDDIKVWLSAVVTYQESCLDGFLNVTSDAGQSMAAALNISKQMSSNALAMVDGLGALIGLINIPQFNRRLLAEAKTGDFPSCLLSQSLRMAPVTLKPSVKLSREFQEKQIQVIM</sequence>
<keyword evidence="1" id="KW-1133">Transmembrane helix</keyword>
<name>A0AB40BM04_DIOCR</name>